<proteinExistence type="inferred from homology"/>
<feature type="transmembrane region" description="Helical" evidence="15">
    <location>
        <begin position="137"/>
        <end position="157"/>
    </location>
</feature>
<evidence type="ECO:0000313" key="18">
    <source>
        <dbReference type="EMBL" id="KAF9694409.1"/>
    </source>
</evidence>
<evidence type="ECO:0000256" key="13">
    <source>
        <dbReference type="ARBA" id="ARBA00038359"/>
    </source>
</evidence>
<dbReference type="PANTHER" id="PTHR33048:SF131">
    <property type="entry name" value="INTEGRAL MEMBRANE PROTEIN"/>
    <property type="match status" value="1"/>
</dbReference>
<evidence type="ECO:0000256" key="9">
    <source>
        <dbReference type="ARBA" id="ARBA00022989"/>
    </source>
</evidence>
<sequence>MRLRSSILFLLPTAFVANASVLRAQERALGIADIPPCGLTCLLETVPAAGCSILDTECQCKSQELAYSTAACILANCTMADSLGTAKVQADLCNLPHESKTSILLASLTTVYTTVCLFVALRFATRVLTKRVRADDWFILAALLLATAAYASAYAMVQHNFGKHLWDLEPGQLQAALKYFYVCWNLYVITLGLVKVSLIAFYLQVFRDRRFRISCYVVLGYIVLSTLIIQFLTVFACTPIQSFWDRDIKGKCLDVGAIGFANSANAILQDSIILILPMPSLSKLQMKSWRKVAVAFMFAVGALISLDPTWDYTDVTIWTGAELAAGIVCASLPAPKYTDAGARSNAERPQKAQRPLSVPVALILGAQQRIIWGNNRHLIIDLDKIPGRHSERPRAWPRICGAVKE</sequence>
<feature type="transmembrane region" description="Helical" evidence="15">
    <location>
        <begin position="215"/>
        <end position="235"/>
    </location>
</feature>
<keyword evidence="11 14" id="KW-1015">Disulfide bond</keyword>
<dbReference type="InterPro" id="IPR008427">
    <property type="entry name" value="Extracellular_membr_CFEM_dom"/>
</dbReference>
<evidence type="ECO:0000256" key="16">
    <source>
        <dbReference type="SAM" id="SignalP"/>
    </source>
</evidence>
<dbReference type="Pfam" id="PF05730">
    <property type="entry name" value="CFEM"/>
    <property type="match status" value="1"/>
</dbReference>
<keyword evidence="19" id="KW-1185">Reference proteome</keyword>
<dbReference type="PANTHER" id="PTHR33048">
    <property type="entry name" value="PTH11-LIKE INTEGRAL MEMBRANE PROTEIN (AFU_ORTHOLOGUE AFUA_5G11245)"/>
    <property type="match status" value="1"/>
</dbReference>
<evidence type="ECO:0000256" key="11">
    <source>
        <dbReference type="ARBA" id="ARBA00023157"/>
    </source>
</evidence>
<keyword evidence="14" id="KW-0479">Metal-binding</keyword>
<accession>A0A8H7J093</accession>
<dbReference type="InterPro" id="IPR049326">
    <property type="entry name" value="Rhodopsin_dom_fungi"/>
</dbReference>
<keyword evidence="9 15" id="KW-1133">Transmembrane helix</keyword>
<evidence type="ECO:0000256" key="15">
    <source>
        <dbReference type="SAM" id="Phobius"/>
    </source>
</evidence>
<dbReference type="Proteomes" id="UP000651452">
    <property type="component" value="Unassembled WGS sequence"/>
</dbReference>
<evidence type="ECO:0000256" key="12">
    <source>
        <dbReference type="ARBA" id="ARBA00023288"/>
    </source>
</evidence>
<feature type="disulfide bond" evidence="14">
    <location>
        <begin position="41"/>
        <end position="72"/>
    </location>
</feature>
<feature type="disulfide bond" evidence="14">
    <location>
        <begin position="51"/>
        <end position="58"/>
    </location>
</feature>
<feature type="chain" id="PRO_5034851915" description="CFEM domain-containing protein" evidence="16">
    <location>
        <begin position="20"/>
        <end position="405"/>
    </location>
</feature>
<feature type="domain" description="CFEM" evidence="17">
    <location>
        <begin position="7"/>
        <end position="119"/>
    </location>
</feature>
<feature type="disulfide bond" evidence="14">
    <location>
        <begin position="37"/>
        <end position="77"/>
    </location>
</feature>
<comment type="subcellular location">
    <subcellularLocation>
        <location evidence="2">Membrane</location>
        <topology evidence="2">Lipid-anchor</topology>
        <topology evidence="2">GPI-anchor</topology>
    </subcellularLocation>
    <subcellularLocation>
        <location evidence="1">Membrane</location>
        <topology evidence="1">Multi-pass membrane protein</topology>
    </subcellularLocation>
    <subcellularLocation>
        <location evidence="3">Secreted</location>
    </subcellularLocation>
</comment>
<dbReference type="AlphaFoldDB" id="A0A8H7J093"/>
<organism evidence="18 19">
    <name type="scientific">Ascochyta lentis</name>
    <dbReference type="NCBI Taxonomy" id="205686"/>
    <lineage>
        <taxon>Eukaryota</taxon>
        <taxon>Fungi</taxon>
        <taxon>Dikarya</taxon>
        <taxon>Ascomycota</taxon>
        <taxon>Pezizomycotina</taxon>
        <taxon>Dothideomycetes</taxon>
        <taxon>Pleosporomycetidae</taxon>
        <taxon>Pleosporales</taxon>
        <taxon>Pleosporineae</taxon>
        <taxon>Didymellaceae</taxon>
        <taxon>Ascochyta</taxon>
    </lineage>
</organism>
<keyword evidence="8 16" id="KW-0732">Signal</keyword>
<dbReference type="GO" id="GO:0098552">
    <property type="term" value="C:side of membrane"/>
    <property type="evidence" value="ECO:0007669"/>
    <property type="project" value="UniProtKB-KW"/>
</dbReference>
<dbReference type="OrthoDB" id="408702at2759"/>
<evidence type="ECO:0000256" key="8">
    <source>
        <dbReference type="ARBA" id="ARBA00022729"/>
    </source>
</evidence>
<keyword evidence="14" id="KW-0349">Heme</keyword>
<feature type="disulfide bond" evidence="14">
    <location>
        <begin position="60"/>
        <end position="93"/>
    </location>
</feature>
<keyword evidence="10 15" id="KW-0472">Membrane</keyword>
<gene>
    <name evidence="18" type="ORF">EKO04_007689</name>
</gene>
<keyword evidence="6" id="KW-0325">Glycoprotein</keyword>
<name>A0A8H7J093_9PLEO</name>
<evidence type="ECO:0000259" key="17">
    <source>
        <dbReference type="PROSITE" id="PS52012"/>
    </source>
</evidence>
<dbReference type="InterPro" id="IPR052337">
    <property type="entry name" value="SAT4-like"/>
</dbReference>
<reference evidence="18" key="2">
    <citation type="submission" date="2020-09" db="EMBL/GenBank/DDBJ databases">
        <title>Reference genome assembly for Australian Ascochyta lentis isolate Al4.</title>
        <authorList>
            <person name="Lee R.C."/>
            <person name="Farfan-Caceres L.M."/>
            <person name="Debler J.W."/>
            <person name="Williams A.H."/>
            <person name="Henares B.M."/>
        </authorList>
    </citation>
    <scope>NUCLEOTIDE SEQUENCE</scope>
    <source>
        <strain evidence="18">Al4</strain>
    </source>
</reference>
<feature type="binding site" description="axial binding residue" evidence="14">
    <location>
        <position position="55"/>
    </location>
    <ligand>
        <name>heme</name>
        <dbReference type="ChEBI" id="CHEBI:30413"/>
    </ligand>
    <ligandPart>
        <name>Fe</name>
        <dbReference type="ChEBI" id="CHEBI:18248"/>
    </ligandPart>
</feature>
<evidence type="ECO:0000256" key="5">
    <source>
        <dbReference type="ARBA" id="ARBA00022525"/>
    </source>
</evidence>
<evidence type="ECO:0000256" key="7">
    <source>
        <dbReference type="ARBA" id="ARBA00022692"/>
    </source>
</evidence>
<keyword evidence="14" id="KW-0408">Iron</keyword>
<keyword evidence="7 15" id="KW-0812">Transmembrane</keyword>
<evidence type="ECO:0000256" key="6">
    <source>
        <dbReference type="ARBA" id="ARBA00022622"/>
    </source>
</evidence>
<dbReference type="Pfam" id="PF20684">
    <property type="entry name" value="Fung_rhodopsin"/>
    <property type="match status" value="1"/>
</dbReference>
<protein>
    <recommendedName>
        <fullName evidence="17">CFEM domain-containing protein</fullName>
    </recommendedName>
</protein>
<comment type="caution">
    <text evidence="18">The sequence shown here is derived from an EMBL/GenBank/DDBJ whole genome shotgun (WGS) entry which is preliminary data.</text>
</comment>
<feature type="signal peptide" evidence="16">
    <location>
        <begin position="1"/>
        <end position="19"/>
    </location>
</feature>
<evidence type="ECO:0000256" key="4">
    <source>
        <dbReference type="ARBA" id="ARBA00010031"/>
    </source>
</evidence>
<dbReference type="GO" id="GO:0046872">
    <property type="term" value="F:metal ion binding"/>
    <property type="evidence" value="ECO:0007669"/>
    <property type="project" value="UniProtKB-UniRule"/>
</dbReference>
<keyword evidence="5" id="KW-0964">Secreted</keyword>
<keyword evidence="12" id="KW-0449">Lipoprotein</keyword>
<evidence type="ECO:0000256" key="1">
    <source>
        <dbReference type="ARBA" id="ARBA00004141"/>
    </source>
</evidence>
<dbReference type="SMART" id="SM00747">
    <property type="entry name" value="CFEM"/>
    <property type="match status" value="1"/>
</dbReference>
<evidence type="ECO:0000256" key="14">
    <source>
        <dbReference type="PROSITE-ProRule" id="PRU01356"/>
    </source>
</evidence>
<keyword evidence="6" id="KW-0336">GPI-anchor</keyword>
<comment type="similarity">
    <text evidence="4">Belongs to the RBT5 family.</text>
</comment>
<feature type="transmembrane region" description="Helical" evidence="15">
    <location>
        <begin position="177"/>
        <end position="203"/>
    </location>
</feature>
<reference evidence="18" key="1">
    <citation type="submission" date="2018-12" db="EMBL/GenBank/DDBJ databases">
        <authorList>
            <person name="Syme R.A."/>
            <person name="Farfan-Caceres L."/>
            <person name="Lichtenzveig J."/>
        </authorList>
    </citation>
    <scope>NUCLEOTIDE SEQUENCE</scope>
    <source>
        <strain evidence="18">Al4</strain>
    </source>
</reference>
<dbReference type="EMBL" id="RZGK01000013">
    <property type="protein sequence ID" value="KAF9694409.1"/>
    <property type="molecule type" value="Genomic_DNA"/>
</dbReference>
<evidence type="ECO:0000256" key="2">
    <source>
        <dbReference type="ARBA" id="ARBA00004589"/>
    </source>
</evidence>
<dbReference type="PROSITE" id="PS52012">
    <property type="entry name" value="CFEM"/>
    <property type="match status" value="1"/>
</dbReference>
<comment type="similarity">
    <text evidence="13">Belongs to the SAT4 family.</text>
</comment>
<evidence type="ECO:0000256" key="3">
    <source>
        <dbReference type="ARBA" id="ARBA00004613"/>
    </source>
</evidence>
<evidence type="ECO:0000256" key="10">
    <source>
        <dbReference type="ARBA" id="ARBA00023136"/>
    </source>
</evidence>
<feature type="transmembrane region" description="Helical" evidence="15">
    <location>
        <begin position="103"/>
        <end position="125"/>
    </location>
</feature>
<evidence type="ECO:0000313" key="19">
    <source>
        <dbReference type="Proteomes" id="UP000651452"/>
    </source>
</evidence>
<dbReference type="GO" id="GO:0005576">
    <property type="term" value="C:extracellular region"/>
    <property type="evidence" value="ECO:0007669"/>
    <property type="project" value="UniProtKB-SubCell"/>
</dbReference>